<dbReference type="InterPro" id="IPR002562">
    <property type="entry name" value="3'-5'_exonuclease_dom"/>
</dbReference>
<keyword evidence="2" id="KW-0378">Hydrolase</keyword>
<evidence type="ECO:0000256" key="2">
    <source>
        <dbReference type="ARBA" id="ARBA00022801"/>
    </source>
</evidence>
<dbReference type="GO" id="GO:0005737">
    <property type="term" value="C:cytoplasm"/>
    <property type="evidence" value="ECO:0007669"/>
    <property type="project" value="TreeGrafter"/>
</dbReference>
<proteinExistence type="predicted"/>
<dbReference type="Gramene" id="OE9A026701T1">
    <property type="protein sequence ID" value="OE9A026701C1"/>
    <property type="gene ID" value="OE9A026701"/>
</dbReference>
<keyword evidence="5" id="KW-1185">Reference proteome</keyword>
<dbReference type="InterPro" id="IPR036397">
    <property type="entry name" value="RNaseH_sf"/>
</dbReference>
<keyword evidence="1" id="KW-0540">Nuclease</keyword>
<dbReference type="PANTHER" id="PTHR13620">
    <property type="entry name" value="3-5 EXONUCLEASE"/>
    <property type="match status" value="1"/>
</dbReference>
<feature type="domain" description="3'-5' exonuclease" evidence="3">
    <location>
        <begin position="45"/>
        <end position="203"/>
    </location>
</feature>
<dbReference type="PANTHER" id="PTHR13620:SF105">
    <property type="entry name" value="OS01G0737700 PROTEIN"/>
    <property type="match status" value="1"/>
</dbReference>
<organism evidence="4 5">
    <name type="scientific">Olea europaea subsp. europaea</name>
    <dbReference type="NCBI Taxonomy" id="158383"/>
    <lineage>
        <taxon>Eukaryota</taxon>
        <taxon>Viridiplantae</taxon>
        <taxon>Streptophyta</taxon>
        <taxon>Embryophyta</taxon>
        <taxon>Tracheophyta</taxon>
        <taxon>Spermatophyta</taxon>
        <taxon>Magnoliopsida</taxon>
        <taxon>eudicotyledons</taxon>
        <taxon>Gunneridae</taxon>
        <taxon>Pentapetalae</taxon>
        <taxon>asterids</taxon>
        <taxon>lamiids</taxon>
        <taxon>Lamiales</taxon>
        <taxon>Oleaceae</taxon>
        <taxon>Oleeae</taxon>
        <taxon>Olea</taxon>
    </lineage>
</organism>
<evidence type="ECO:0000256" key="1">
    <source>
        <dbReference type="ARBA" id="ARBA00022722"/>
    </source>
</evidence>
<protein>
    <submittedName>
        <fullName evidence="4">Werner Syndrome-like exonuclease</fullName>
    </submittedName>
</protein>
<dbReference type="FunFam" id="3.30.420.10:FF:000054">
    <property type="entry name" value="Werner Syndrome-like exonuclease"/>
    <property type="match status" value="1"/>
</dbReference>
<dbReference type="OrthoDB" id="1920326at2759"/>
<name>A0A8S0S2F6_OLEEU</name>
<dbReference type="EMBL" id="CACTIH010003827">
    <property type="protein sequence ID" value="CAA2985755.1"/>
    <property type="molecule type" value="Genomic_DNA"/>
</dbReference>
<keyword evidence="4" id="KW-0269">Exonuclease</keyword>
<dbReference type="GO" id="GO:0005634">
    <property type="term" value="C:nucleus"/>
    <property type="evidence" value="ECO:0007669"/>
    <property type="project" value="TreeGrafter"/>
</dbReference>
<dbReference type="InterPro" id="IPR012337">
    <property type="entry name" value="RNaseH-like_sf"/>
</dbReference>
<dbReference type="AlphaFoldDB" id="A0A8S0S2F6"/>
<dbReference type="Pfam" id="PF01612">
    <property type="entry name" value="DNA_pol_A_exo1"/>
    <property type="match status" value="1"/>
</dbReference>
<accession>A0A8S0S2F6</accession>
<dbReference type="CDD" id="cd06141">
    <property type="entry name" value="WRN_exo"/>
    <property type="match status" value="1"/>
</dbReference>
<dbReference type="GO" id="GO:0006139">
    <property type="term" value="P:nucleobase-containing compound metabolic process"/>
    <property type="evidence" value="ECO:0007669"/>
    <property type="project" value="InterPro"/>
</dbReference>
<dbReference type="InterPro" id="IPR051132">
    <property type="entry name" value="3-5_Exonuclease_domain"/>
</dbReference>
<reference evidence="4 5" key="1">
    <citation type="submission" date="2019-12" db="EMBL/GenBank/DDBJ databases">
        <authorList>
            <person name="Alioto T."/>
            <person name="Alioto T."/>
            <person name="Gomez Garrido J."/>
        </authorList>
    </citation>
    <scope>NUCLEOTIDE SEQUENCE [LARGE SCALE GENOMIC DNA]</scope>
</reference>
<evidence type="ECO:0000313" key="5">
    <source>
        <dbReference type="Proteomes" id="UP000594638"/>
    </source>
</evidence>
<dbReference type="GO" id="GO:0003676">
    <property type="term" value="F:nucleic acid binding"/>
    <property type="evidence" value="ECO:0007669"/>
    <property type="project" value="InterPro"/>
</dbReference>
<dbReference type="Proteomes" id="UP000594638">
    <property type="component" value="Unassembled WGS sequence"/>
</dbReference>
<sequence>MAITIEEYQIRQNTHKLYDVNFFGDVIHTLVTYDPTMVSQWLSETQYLNNHRRHLIVGLDVEWRPSINRIQNPVATLQLCVDRRCLIYQLIYSSYIPHHLVEFLSNQDHTFVGVGIASDLEKLRKNYGFGYNVNAVDLSKLAVDTYHISESRNIGLKDLARFVLGKDFEKPRMVTMSWWDNPQLTHDQVQYACVDAFVSFEIGRVLNAAG</sequence>
<evidence type="ECO:0000313" key="4">
    <source>
        <dbReference type="EMBL" id="CAA2985755.1"/>
    </source>
</evidence>
<dbReference type="Gene3D" id="3.30.420.10">
    <property type="entry name" value="Ribonuclease H-like superfamily/Ribonuclease H"/>
    <property type="match status" value="1"/>
</dbReference>
<gene>
    <name evidence="4" type="ORF">OLEA9_A026701</name>
</gene>
<dbReference type="SUPFAM" id="SSF53098">
    <property type="entry name" value="Ribonuclease H-like"/>
    <property type="match status" value="1"/>
</dbReference>
<evidence type="ECO:0000259" key="3">
    <source>
        <dbReference type="Pfam" id="PF01612"/>
    </source>
</evidence>
<dbReference type="GO" id="GO:0008408">
    <property type="term" value="F:3'-5' exonuclease activity"/>
    <property type="evidence" value="ECO:0007669"/>
    <property type="project" value="InterPro"/>
</dbReference>
<comment type="caution">
    <text evidence="4">The sequence shown here is derived from an EMBL/GenBank/DDBJ whole genome shotgun (WGS) entry which is preliminary data.</text>
</comment>